<evidence type="ECO:0000256" key="1">
    <source>
        <dbReference type="ARBA" id="ARBA00003195"/>
    </source>
</evidence>
<evidence type="ECO:0000256" key="2">
    <source>
        <dbReference type="ARBA" id="ARBA00004569"/>
    </source>
</evidence>
<dbReference type="Pfam" id="PF10200">
    <property type="entry name" value="Ndufs5"/>
    <property type="match status" value="1"/>
</dbReference>
<evidence type="ECO:0000256" key="6">
    <source>
        <dbReference type="ARBA" id="ARBA00013482"/>
    </source>
</evidence>
<keyword evidence="7" id="KW-0813">Transport</keyword>
<dbReference type="Proteomes" id="UP000694392">
    <property type="component" value="Unplaced"/>
</dbReference>
<evidence type="ECO:0000256" key="8">
    <source>
        <dbReference type="ARBA" id="ARBA00022660"/>
    </source>
</evidence>
<keyword evidence="9" id="KW-0999">Mitochondrion inner membrane</keyword>
<evidence type="ECO:0000256" key="12">
    <source>
        <dbReference type="ARBA" id="ARBA00023136"/>
    </source>
</evidence>
<keyword evidence="13 16" id="KW-1015">Disulfide bond</keyword>
<dbReference type="GO" id="GO:0005743">
    <property type="term" value="C:mitochondrial inner membrane"/>
    <property type="evidence" value="ECO:0007669"/>
    <property type="project" value="UniProtKB-SubCell"/>
</dbReference>
<proteinExistence type="inferred from homology"/>
<keyword evidence="12" id="KW-0472">Membrane</keyword>
<accession>A0A8D0FYE4</accession>
<dbReference type="Ensembl" id="ENSSPUT00000000544.1">
    <property type="protein sequence ID" value="ENSSPUP00000000505.1"/>
    <property type="gene ID" value="ENSSPUG00000000467.1"/>
</dbReference>
<reference evidence="18" key="1">
    <citation type="submission" date="2025-08" db="UniProtKB">
        <authorList>
            <consortium name="Ensembl"/>
        </authorList>
    </citation>
    <scope>IDENTIFICATION</scope>
</reference>
<reference evidence="18" key="2">
    <citation type="submission" date="2025-09" db="UniProtKB">
        <authorList>
            <consortium name="Ensembl"/>
        </authorList>
    </citation>
    <scope>IDENTIFICATION</scope>
</reference>
<evidence type="ECO:0000256" key="9">
    <source>
        <dbReference type="ARBA" id="ARBA00022792"/>
    </source>
</evidence>
<dbReference type="GO" id="GO:0045271">
    <property type="term" value="C:respiratory chain complex I"/>
    <property type="evidence" value="ECO:0007669"/>
    <property type="project" value="Ensembl"/>
</dbReference>
<evidence type="ECO:0000313" key="19">
    <source>
        <dbReference type="Proteomes" id="UP000694392"/>
    </source>
</evidence>
<feature type="disulfide bond" evidence="16">
    <location>
        <begin position="33"/>
        <end position="66"/>
    </location>
</feature>
<name>A0A8D0FYE4_SPHPU</name>
<evidence type="ECO:0000256" key="15">
    <source>
        <dbReference type="ARBA" id="ARBA00032739"/>
    </source>
</evidence>
<sequence length="106" mass="12491">MPFLDLQKTLGINMDQWMILQSSKQPYKKPARCTVFEKEWLECSSGIGLIRANKECSIEMEDFMECVQRAKMVKRMTTILRQKEKLMKEGKYTPPDHHQGKDEPRP</sequence>
<keyword evidence="19" id="KW-1185">Reference proteome</keyword>
<comment type="similarity">
    <text evidence="4">Belongs to the complex I NDUFS5 subunit family.</text>
</comment>
<dbReference type="PANTHER" id="PTHR15224">
    <property type="entry name" value="NADH DEHYDROGENASE [UBIQUINONE] IRON-SULFUR PROTEIN 5"/>
    <property type="match status" value="1"/>
</dbReference>
<evidence type="ECO:0000256" key="7">
    <source>
        <dbReference type="ARBA" id="ARBA00022448"/>
    </source>
</evidence>
<dbReference type="GO" id="GO:0005758">
    <property type="term" value="C:mitochondrial intermembrane space"/>
    <property type="evidence" value="ECO:0007669"/>
    <property type="project" value="UniProtKB-SubCell"/>
</dbReference>
<evidence type="ECO:0000256" key="5">
    <source>
        <dbReference type="ARBA" id="ARBA00011261"/>
    </source>
</evidence>
<evidence type="ECO:0000256" key="13">
    <source>
        <dbReference type="ARBA" id="ARBA00023157"/>
    </source>
</evidence>
<evidence type="ECO:0000256" key="14">
    <source>
        <dbReference type="ARBA" id="ARBA00031222"/>
    </source>
</evidence>
<dbReference type="OMA" id="RQQRDKM"/>
<comment type="subunit">
    <text evidence="5">Mammalian complex I is composed of 45 different subunits. This is a component of the iron-sulfur (IP) fragment of the enzyme.</text>
</comment>
<dbReference type="CDD" id="cd24141">
    <property type="entry name" value="NDUFS5-like"/>
    <property type="match status" value="1"/>
</dbReference>
<evidence type="ECO:0000256" key="17">
    <source>
        <dbReference type="SAM" id="MobiDB-lite"/>
    </source>
</evidence>
<gene>
    <name evidence="18" type="primary">NDUFS5</name>
</gene>
<dbReference type="GO" id="GO:0032981">
    <property type="term" value="P:mitochondrial respiratory chain complex I assembly"/>
    <property type="evidence" value="ECO:0007669"/>
    <property type="project" value="Ensembl"/>
</dbReference>
<protein>
    <recommendedName>
        <fullName evidence="6">NADH dehydrogenase [ubiquinone] iron-sulfur protein 5</fullName>
    </recommendedName>
    <alternativeName>
        <fullName evidence="14">Complex I-15 kDa</fullName>
    </alternativeName>
    <alternativeName>
        <fullName evidence="15">NADH-ubiquinone oxidoreductase 15 kDa subunit</fullName>
    </alternativeName>
</protein>
<keyword evidence="8" id="KW-0679">Respiratory chain</keyword>
<evidence type="ECO:0000256" key="10">
    <source>
        <dbReference type="ARBA" id="ARBA00022982"/>
    </source>
</evidence>
<evidence type="ECO:0000313" key="18">
    <source>
        <dbReference type="Ensembl" id="ENSSPUP00000000505.1"/>
    </source>
</evidence>
<feature type="region of interest" description="Disordered" evidence="17">
    <location>
        <begin position="84"/>
        <end position="106"/>
    </location>
</feature>
<dbReference type="PANTHER" id="PTHR15224:SF1">
    <property type="entry name" value="NADH DEHYDROGENASE [UBIQUINONE] IRON-SULFUR PROTEIN 5"/>
    <property type="match status" value="1"/>
</dbReference>
<keyword evidence="11" id="KW-0496">Mitochondrion</keyword>
<dbReference type="GeneTree" id="ENSGT00390000002919"/>
<evidence type="ECO:0000256" key="3">
    <source>
        <dbReference type="ARBA" id="ARBA00004637"/>
    </source>
</evidence>
<comment type="subcellular location">
    <subcellularLocation>
        <location evidence="3">Mitochondrion inner membrane</location>
        <topology evidence="3">Peripheral membrane protein</topology>
    </subcellularLocation>
    <subcellularLocation>
        <location evidence="2">Mitochondrion intermembrane space</location>
    </subcellularLocation>
</comment>
<keyword evidence="10" id="KW-0249">Electron transport</keyword>
<feature type="disulfide bond" evidence="16">
    <location>
        <begin position="43"/>
        <end position="56"/>
    </location>
</feature>
<comment type="function">
    <text evidence="1">Accessory subunit of the mitochondrial membrane respiratory chain NADH dehydrogenase (Complex I), that is believed not to be involved in catalysis. Complex I functions in the transfer of electrons from NADH to the respiratory chain. The immediate electron acceptor for the enzyme is believed to be ubiquinone.</text>
</comment>
<evidence type="ECO:0000256" key="4">
    <source>
        <dbReference type="ARBA" id="ARBA00007372"/>
    </source>
</evidence>
<organism evidence="18 19">
    <name type="scientific">Sphenodon punctatus</name>
    <name type="common">Tuatara</name>
    <name type="synonym">Hatteria punctata</name>
    <dbReference type="NCBI Taxonomy" id="8508"/>
    <lineage>
        <taxon>Eukaryota</taxon>
        <taxon>Metazoa</taxon>
        <taxon>Chordata</taxon>
        <taxon>Craniata</taxon>
        <taxon>Vertebrata</taxon>
        <taxon>Euteleostomi</taxon>
        <taxon>Lepidosauria</taxon>
        <taxon>Sphenodontia</taxon>
        <taxon>Sphenodontidae</taxon>
        <taxon>Sphenodon</taxon>
    </lineage>
</organism>
<dbReference type="InterPro" id="IPR019342">
    <property type="entry name" value="NADH_UbQ_OxRdtase_FeS-su5"/>
</dbReference>
<evidence type="ECO:0000256" key="11">
    <source>
        <dbReference type="ARBA" id="ARBA00023128"/>
    </source>
</evidence>
<evidence type="ECO:0000256" key="16">
    <source>
        <dbReference type="PIRSR" id="PIRSR619342-50"/>
    </source>
</evidence>
<dbReference type="AlphaFoldDB" id="A0A8D0FYE4"/>